<sequence length="493" mass="55758">MLRAPAGRYRASIRGGSRRGWLGLGHQTRKPEPVYESPAPPCGPLLVEIEQSNLGRSQESSRITSCEYLTSYTWLGRESPSIIIPGIAFHPKDRQLQPDCGEYLRDPNAAMYPAYPWEAAFTAIEKQCPEYDLANTDIVICSSTLGNLNRFARGVDKSFRFVLETVGDTVFFVRRENSPKDLIPDVRGYGHTFLDEYTTWRPDLAGSESHQRIIQYVFGGLRFLLRFESDGYIPEKGSQRQECSSSDGQRRMPNETLEAEVAILIGKLGGDHTPEPTQSSGDLKVREGGRLISQSAIIDIKTRSMFDFQTRTVKKEIDMTDLTPRLWVSQIPTLVVAYHDRGLFTDIRVQDMREQITQWERDKQELLGRLAWILHELVQYAKSSMTRLEVCRTDSGPLQIRRLIGDAPVALSPVLKARWTEDDDLESSGHGSFSSHDNSCCDTPLEAHLPEHQFSHDWKDHKDYTASSSEKRGSRSPSCAPRLRKAFPSTQCS</sequence>
<reference evidence="2 3" key="1">
    <citation type="submission" date="2018-02" db="EMBL/GenBank/DDBJ databases">
        <title>The genomes of Aspergillus section Nigri reveals drivers in fungal speciation.</title>
        <authorList>
            <consortium name="DOE Joint Genome Institute"/>
            <person name="Vesth T.C."/>
            <person name="Nybo J."/>
            <person name="Theobald S."/>
            <person name="Brandl J."/>
            <person name="Frisvad J.C."/>
            <person name="Nielsen K.F."/>
            <person name="Lyhne E.K."/>
            <person name="Kogle M.E."/>
            <person name="Kuo A."/>
            <person name="Riley R."/>
            <person name="Clum A."/>
            <person name="Nolan M."/>
            <person name="Lipzen A."/>
            <person name="Salamov A."/>
            <person name="Henrissat B."/>
            <person name="Wiebenga A."/>
            <person name="De vries R.P."/>
            <person name="Grigoriev I.V."/>
            <person name="Mortensen U.H."/>
            <person name="Andersen M.R."/>
            <person name="Baker S.E."/>
        </authorList>
    </citation>
    <scope>NUCLEOTIDE SEQUENCE [LARGE SCALE GENOMIC DNA]</scope>
    <source>
        <strain evidence="2 3">CBS 115571</strain>
    </source>
</reference>
<dbReference type="PANTHER" id="PTHR35179:SF2">
    <property type="entry name" value="START DOMAIN-CONTAINING PROTEIN"/>
    <property type="match status" value="1"/>
</dbReference>
<protein>
    <submittedName>
        <fullName evidence="2">Geranylgeranyl pyrophosphate synthetase</fullName>
    </submittedName>
</protein>
<evidence type="ECO:0000256" key="1">
    <source>
        <dbReference type="SAM" id="MobiDB-lite"/>
    </source>
</evidence>
<feature type="region of interest" description="Disordered" evidence="1">
    <location>
        <begin position="460"/>
        <end position="493"/>
    </location>
</feature>
<name>A0A2V5H9T7_ASPV1</name>
<dbReference type="AlphaFoldDB" id="A0A2V5H9T7"/>
<dbReference type="PANTHER" id="PTHR35179">
    <property type="entry name" value="PROTEIN CBG02620"/>
    <property type="match status" value="1"/>
</dbReference>
<evidence type="ECO:0000313" key="3">
    <source>
        <dbReference type="Proteomes" id="UP000249829"/>
    </source>
</evidence>
<keyword evidence="3" id="KW-1185">Reference proteome</keyword>
<feature type="compositionally biased region" description="Basic and acidic residues" evidence="1">
    <location>
        <begin position="460"/>
        <end position="473"/>
    </location>
</feature>
<dbReference type="Proteomes" id="UP000249829">
    <property type="component" value="Unassembled WGS sequence"/>
</dbReference>
<dbReference type="STRING" id="1450538.A0A2V5H9T7"/>
<proteinExistence type="predicted"/>
<accession>A0A2V5H9T7</accession>
<organism evidence="2 3">
    <name type="scientific">Aspergillus violaceofuscus (strain CBS 115571)</name>
    <dbReference type="NCBI Taxonomy" id="1450538"/>
    <lineage>
        <taxon>Eukaryota</taxon>
        <taxon>Fungi</taxon>
        <taxon>Dikarya</taxon>
        <taxon>Ascomycota</taxon>
        <taxon>Pezizomycotina</taxon>
        <taxon>Eurotiomycetes</taxon>
        <taxon>Eurotiomycetidae</taxon>
        <taxon>Eurotiales</taxon>
        <taxon>Aspergillaceae</taxon>
        <taxon>Aspergillus</taxon>
    </lineage>
</organism>
<dbReference type="EMBL" id="KZ825138">
    <property type="protein sequence ID" value="PYI19002.1"/>
    <property type="molecule type" value="Genomic_DNA"/>
</dbReference>
<evidence type="ECO:0000313" key="2">
    <source>
        <dbReference type="EMBL" id="PYI19002.1"/>
    </source>
</evidence>
<gene>
    <name evidence="2" type="ORF">BO99DRAFT_385400</name>
</gene>